<protein>
    <submittedName>
        <fullName evidence="1">Uncharacterized protein</fullName>
    </submittedName>
</protein>
<organism evidence="1">
    <name type="scientific">uncultured bacterium</name>
    <name type="common">gcode 4</name>
    <dbReference type="NCBI Taxonomy" id="1234023"/>
    <lineage>
        <taxon>Bacteria</taxon>
        <taxon>environmental samples</taxon>
    </lineage>
</organism>
<dbReference type="NCBIfam" id="NF040941">
    <property type="entry name" value="GGGWT_bact"/>
    <property type="match status" value="1"/>
</dbReference>
<dbReference type="AlphaFoldDB" id="K2AWK2"/>
<dbReference type="Gene3D" id="2.60.120.1000">
    <property type="match status" value="1"/>
</dbReference>
<gene>
    <name evidence="1" type="ORF">ACD_49C00067G0062</name>
</gene>
<accession>K2AWK2</accession>
<name>K2AWK2_9BACT</name>
<reference evidence="1" key="1">
    <citation type="journal article" date="2012" name="Science">
        <title>Fermentation, hydrogen, and sulfur metabolism in multiple uncultivated bacterial phyla.</title>
        <authorList>
            <person name="Wrighton K.C."/>
            <person name="Thomas B.C."/>
            <person name="Sharon I."/>
            <person name="Miller C.S."/>
            <person name="Castelle C.J."/>
            <person name="VerBerkmoes N.C."/>
            <person name="Wilkins M.J."/>
            <person name="Hettich R.L."/>
            <person name="Lipton M.S."/>
            <person name="Williams K.H."/>
            <person name="Long P.E."/>
            <person name="Banfield J.F."/>
        </authorList>
    </citation>
    <scope>NUCLEOTIDE SEQUENCE [LARGE SCALE GENOMIC DNA]</scope>
</reference>
<evidence type="ECO:0000313" key="1">
    <source>
        <dbReference type="EMBL" id="EKD66076.1"/>
    </source>
</evidence>
<dbReference type="EMBL" id="AMFJ01021653">
    <property type="protein sequence ID" value="EKD66076.1"/>
    <property type="molecule type" value="Genomic_DNA"/>
</dbReference>
<sequence>WFDTSTIEKVVVSWGTVVGMSGSVVNVINWVCGTISGQTLLDSSTITWLDACNTGSLSGTVLWTWPWTWTCAGSNWWNNMNCSAQKVITLIWSTSTTPWLTCKDILDKWWNIWDWTYWIKPSINPAFQTYCDMTTDWGGYSLIISNSSLDSTNPTCLNWSNVSTTIWIANNSSDYCAINLITGYTKVLAQIKTSTANYKATCNSSDYKTTCSSPIAQWTYPFAHVSLVYWCGWAQWSLRTWLACWNQPNASWNISWPYWRNWETSYGTMQTISFFVR</sequence>
<feature type="non-terminal residue" evidence="1">
    <location>
        <position position="1"/>
    </location>
</feature>
<proteinExistence type="predicted"/>
<comment type="caution">
    <text evidence="1">The sequence shown here is derived from an EMBL/GenBank/DDBJ whole genome shotgun (WGS) entry which is preliminary data.</text>
</comment>